<dbReference type="PROSITE" id="PS00622">
    <property type="entry name" value="HTH_LUXR_1"/>
    <property type="match status" value="1"/>
</dbReference>
<dbReference type="GO" id="GO:0005524">
    <property type="term" value="F:ATP binding"/>
    <property type="evidence" value="ECO:0007669"/>
    <property type="project" value="UniProtKB-KW"/>
</dbReference>
<protein>
    <recommendedName>
        <fullName evidence="3">HTH luxR-type domain-containing protein</fullName>
    </recommendedName>
</protein>
<dbReference type="SMART" id="SM00421">
    <property type="entry name" value="HTH_LUXR"/>
    <property type="match status" value="1"/>
</dbReference>
<dbReference type="Pfam" id="PF00196">
    <property type="entry name" value="GerE"/>
    <property type="match status" value="1"/>
</dbReference>
<dbReference type="PANTHER" id="PTHR16305:SF35">
    <property type="entry name" value="TRANSCRIPTIONAL ACTIVATOR DOMAIN"/>
    <property type="match status" value="1"/>
</dbReference>
<dbReference type="PRINTS" id="PR00038">
    <property type="entry name" value="HTHLUXR"/>
</dbReference>
<dbReference type="InterPro" id="IPR036388">
    <property type="entry name" value="WH-like_DNA-bd_sf"/>
</dbReference>
<name>A0AAU7ARR6_9ACTN</name>
<accession>A0AAU7ARR6</accession>
<dbReference type="SUPFAM" id="SSF48452">
    <property type="entry name" value="TPR-like"/>
    <property type="match status" value="1"/>
</dbReference>
<gene>
    <name evidence="4" type="ORF">DSM112329_01006</name>
</gene>
<organism evidence="4">
    <name type="scientific">Paraconexibacter sp. AEG42_29</name>
    <dbReference type="NCBI Taxonomy" id="2997339"/>
    <lineage>
        <taxon>Bacteria</taxon>
        <taxon>Bacillati</taxon>
        <taxon>Actinomycetota</taxon>
        <taxon>Thermoleophilia</taxon>
        <taxon>Solirubrobacterales</taxon>
        <taxon>Paraconexibacteraceae</taxon>
        <taxon>Paraconexibacter</taxon>
    </lineage>
</organism>
<dbReference type="SUPFAM" id="SSF52540">
    <property type="entry name" value="P-loop containing nucleoside triphosphate hydrolases"/>
    <property type="match status" value="1"/>
</dbReference>
<proteinExistence type="predicted"/>
<dbReference type="InterPro" id="IPR000792">
    <property type="entry name" value="Tscrpt_reg_LuxR_C"/>
</dbReference>
<dbReference type="RefSeq" id="WP_354700720.1">
    <property type="nucleotide sequence ID" value="NZ_CP114014.1"/>
</dbReference>
<dbReference type="GO" id="GO:0004016">
    <property type="term" value="F:adenylate cyclase activity"/>
    <property type="evidence" value="ECO:0007669"/>
    <property type="project" value="TreeGrafter"/>
</dbReference>
<sequence>MTHPHDTLVERAEEVGAIDAALDRAVAGGGSVVALLGQAGIGKTRLLDEARRLAAERGVAVLAASGGELERDIAHGVLAQLLERAVLDRPADERAALLEGAAALALPALAPALAAPAAATPDGIEHGVYWLLAGLADREPLLLLLDDAHWADTASLRALAYVARRVTDLPVVLLIATRPVEEFTERRTGALLLSTADPLLEPALLTRAGAERLADAAAAAVPGTLLDACHEVSGGNPFYLRETLDHVARQIADGMPPTPAFVRSVAPRGLVRVLLLRVGALGEDAAAVAQALAVLSTPTLGLLATVAQRDAERTAAALASLRGAGLLAASEPIRFVHPIVRTAIAEDLGPGVPAVLHARAAAALSQAGAAPAIVAHHLLWVVPAGDPATVATLRAAAGDALAGGAVQEAVRLLQRADAEPPPGPDRAAVLRELGGAEIAAGALNDAVDHLQACLEHGLDDGRAAVVLDLMSALAALGRTDAAVALADAELEAATGDDALRLRVDRGTAALFDPDHAADAIAAMRGLGTLAGATLAERLALAHAGLFAAYDPGSRAADVMAIGRRSLQHDDLAPHTRSEFSHASMRCFVLNHTEDHEVLPGAIDRLLDNARASGSAYGVCCVVMERAMLRSFCGDLAGTVADAEATLDLADDLEREAIVDRMRAFCVTYLVQARLLRGEPALARAAIDRSGAWGGPAAEPHLALLGQAAGALALADGDAAAALRHFQEAGAYCRGMGYEDRDIRWRGGVARALHALEDEAGAVAMADEQLALARVWGAPVGLGMALQTRAAVAARADARALLEEAVEVLRGGPNSVQLGAALIDLGRVLQRGGERTLAQERLREGVDFAVRGGAEALVTVGLEALKRLGTRPRRRVFSGRGSLTAAELQVTELAAAGQTNRQIAQALFVTVRTVESHLSAAYRKLDISSRRELAGALES</sequence>
<dbReference type="GO" id="GO:0005737">
    <property type="term" value="C:cytoplasm"/>
    <property type="evidence" value="ECO:0007669"/>
    <property type="project" value="TreeGrafter"/>
</dbReference>
<keyword evidence="2" id="KW-0067">ATP-binding</keyword>
<evidence type="ECO:0000256" key="2">
    <source>
        <dbReference type="ARBA" id="ARBA00022840"/>
    </source>
</evidence>
<dbReference type="AlphaFoldDB" id="A0AAU7ARR6"/>
<dbReference type="GO" id="GO:0003677">
    <property type="term" value="F:DNA binding"/>
    <property type="evidence" value="ECO:0007669"/>
    <property type="project" value="InterPro"/>
</dbReference>
<dbReference type="Gene3D" id="3.40.50.300">
    <property type="entry name" value="P-loop containing nucleotide triphosphate hydrolases"/>
    <property type="match status" value="1"/>
</dbReference>
<dbReference type="KEGG" id="parq:DSM112329_01006"/>
<evidence type="ECO:0000313" key="4">
    <source>
        <dbReference type="EMBL" id="XAY04176.1"/>
    </source>
</evidence>
<dbReference type="CDD" id="cd06170">
    <property type="entry name" value="LuxR_C_like"/>
    <property type="match status" value="1"/>
</dbReference>
<dbReference type="InterPro" id="IPR011990">
    <property type="entry name" value="TPR-like_helical_dom_sf"/>
</dbReference>
<dbReference type="Gene3D" id="1.25.40.10">
    <property type="entry name" value="Tetratricopeptide repeat domain"/>
    <property type="match status" value="2"/>
</dbReference>
<dbReference type="PROSITE" id="PS50043">
    <property type="entry name" value="HTH_LUXR_2"/>
    <property type="match status" value="1"/>
</dbReference>
<evidence type="ECO:0000259" key="3">
    <source>
        <dbReference type="PROSITE" id="PS50043"/>
    </source>
</evidence>
<feature type="domain" description="HTH luxR-type" evidence="3">
    <location>
        <begin position="875"/>
        <end position="938"/>
    </location>
</feature>
<dbReference type="SUPFAM" id="SSF46894">
    <property type="entry name" value="C-terminal effector domain of the bipartite response regulators"/>
    <property type="match status" value="1"/>
</dbReference>
<evidence type="ECO:0000256" key="1">
    <source>
        <dbReference type="ARBA" id="ARBA00022741"/>
    </source>
</evidence>
<dbReference type="PANTHER" id="PTHR16305">
    <property type="entry name" value="TESTICULAR SOLUBLE ADENYLYL CYCLASE"/>
    <property type="match status" value="1"/>
</dbReference>
<dbReference type="InterPro" id="IPR041664">
    <property type="entry name" value="AAA_16"/>
</dbReference>
<keyword evidence="1" id="KW-0547">Nucleotide-binding</keyword>
<dbReference type="Gene3D" id="1.10.10.10">
    <property type="entry name" value="Winged helix-like DNA-binding domain superfamily/Winged helix DNA-binding domain"/>
    <property type="match status" value="1"/>
</dbReference>
<dbReference type="GO" id="GO:0006355">
    <property type="term" value="P:regulation of DNA-templated transcription"/>
    <property type="evidence" value="ECO:0007669"/>
    <property type="project" value="InterPro"/>
</dbReference>
<dbReference type="InterPro" id="IPR016032">
    <property type="entry name" value="Sig_transdc_resp-reg_C-effctor"/>
</dbReference>
<dbReference type="InterPro" id="IPR027417">
    <property type="entry name" value="P-loop_NTPase"/>
</dbReference>
<dbReference type="EMBL" id="CP114014">
    <property type="protein sequence ID" value="XAY04176.1"/>
    <property type="molecule type" value="Genomic_DNA"/>
</dbReference>
<reference evidence="4" key="1">
    <citation type="submission" date="2022-12" db="EMBL/GenBank/DDBJ databases">
        <title>Paraconexibacter alkalitolerans sp. nov. and Baekduia alba sp. nov., isolated from soil and emended description of the genera Paraconexibacter (Chun et al., 2020) and Baekduia (An et al., 2020).</title>
        <authorList>
            <person name="Vieira S."/>
            <person name="Huber K.J."/>
            <person name="Geppert A."/>
            <person name="Wolf J."/>
            <person name="Neumann-Schaal M."/>
            <person name="Muesken M."/>
            <person name="Overmann J."/>
        </authorList>
    </citation>
    <scope>NUCLEOTIDE SEQUENCE</scope>
    <source>
        <strain evidence="4">AEG42_29</strain>
    </source>
</reference>
<dbReference type="Pfam" id="PF13191">
    <property type="entry name" value="AAA_16"/>
    <property type="match status" value="1"/>
</dbReference>